<evidence type="ECO:0000313" key="2">
    <source>
        <dbReference type="EMBL" id="KPV73058.1"/>
    </source>
</evidence>
<keyword evidence="3" id="KW-1185">Reference proteome</keyword>
<evidence type="ECO:0000256" key="1">
    <source>
        <dbReference type="SAM" id="MobiDB-lite"/>
    </source>
</evidence>
<proteinExistence type="predicted"/>
<evidence type="ECO:0000313" key="3">
    <source>
        <dbReference type="Proteomes" id="UP000053890"/>
    </source>
</evidence>
<feature type="compositionally biased region" description="Basic residues" evidence="1">
    <location>
        <begin position="137"/>
        <end position="146"/>
    </location>
</feature>
<feature type="region of interest" description="Disordered" evidence="1">
    <location>
        <begin position="1"/>
        <end position="148"/>
    </location>
</feature>
<reference evidence="2 3" key="1">
    <citation type="journal article" date="2015" name="Front. Microbiol.">
        <title>Genome sequence of the plant growth promoting endophytic yeast Rhodotorula graminis WP1.</title>
        <authorList>
            <person name="Firrincieli A."/>
            <person name="Otillar R."/>
            <person name="Salamov A."/>
            <person name="Schmutz J."/>
            <person name="Khan Z."/>
            <person name="Redman R.S."/>
            <person name="Fleck N.D."/>
            <person name="Lindquist E."/>
            <person name="Grigoriev I.V."/>
            <person name="Doty S.L."/>
        </authorList>
    </citation>
    <scope>NUCLEOTIDE SEQUENCE [LARGE SCALE GENOMIC DNA]</scope>
    <source>
        <strain evidence="2 3">WP1</strain>
    </source>
</reference>
<gene>
    <name evidence="2" type="ORF">RHOBADRAFT_46151</name>
</gene>
<feature type="compositionally biased region" description="Basic and acidic residues" evidence="1">
    <location>
        <begin position="110"/>
        <end position="131"/>
    </location>
</feature>
<dbReference type="OMA" id="FNESRRT"/>
<accession>A0A0P9EMN4</accession>
<dbReference type="Proteomes" id="UP000053890">
    <property type="component" value="Unassembled WGS sequence"/>
</dbReference>
<feature type="compositionally biased region" description="Acidic residues" evidence="1">
    <location>
        <begin position="77"/>
        <end position="86"/>
    </location>
</feature>
<dbReference type="AlphaFoldDB" id="A0A0P9EMN4"/>
<organism evidence="2 3">
    <name type="scientific">Rhodotorula graminis (strain WP1)</name>
    <dbReference type="NCBI Taxonomy" id="578459"/>
    <lineage>
        <taxon>Eukaryota</taxon>
        <taxon>Fungi</taxon>
        <taxon>Dikarya</taxon>
        <taxon>Basidiomycota</taxon>
        <taxon>Pucciniomycotina</taxon>
        <taxon>Microbotryomycetes</taxon>
        <taxon>Sporidiobolales</taxon>
        <taxon>Sporidiobolaceae</taxon>
        <taxon>Rhodotorula</taxon>
    </lineage>
</organism>
<name>A0A0P9EMN4_RHOGW</name>
<dbReference type="OrthoDB" id="2538370at2759"/>
<dbReference type="GeneID" id="28975175"/>
<protein>
    <submittedName>
        <fullName evidence="2">Uncharacterized protein</fullName>
    </submittedName>
</protein>
<feature type="compositionally biased region" description="Low complexity" evidence="1">
    <location>
        <begin position="23"/>
        <end position="34"/>
    </location>
</feature>
<dbReference type="EMBL" id="KQ474084">
    <property type="protein sequence ID" value="KPV73058.1"/>
    <property type="molecule type" value="Genomic_DNA"/>
</dbReference>
<dbReference type="RefSeq" id="XP_018269107.1">
    <property type="nucleotide sequence ID" value="XM_018414727.1"/>
</dbReference>
<feature type="compositionally biased region" description="Basic residues" evidence="1">
    <location>
        <begin position="1"/>
        <end position="11"/>
    </location>
</feature>
<sequence length="167" mass="18085">MGRSAKMTKRFSKADRVAKKVNAQSAPAALSRSASPDHDADAPLAIPLFNTSVPGRVGKQASSRSSRPQQQHQQADSDNDDADDGLEPALEGDHRSSTAASAPQQKKKGGLRDKVRAAKKAVHDDEDRSNDKLSGAQRRKATKKHNVLGSVDYVKLHEARPGKKKFR</sequence>
<feature type="compositionally biased region" description="Low complexity" evidence="1">
    <location>
        <begin position="60"/>
        <end position="76"/>
    </location>
</feature>